<dbReference type="PANTHER" id="PTHR38463:SF1">
    <property type="entry name" value="STRESS RESPONSE PROTEIN YSNF"/>
    <property type="match status" value="1"/>
</dbReference>
<gene>
    <name evidence="2" type="ordered locus">Acid_4889</name>
</gene>
<dbReference type="STRING" id="234267.Acid_4889"/>
<evidence type="ECO:0000313" key="2">
    <source>
        <dbReference type="EMBL" id="ABJ85848.1"/>
    </source>
</evidence>
<dbReference type="HOGENOM" id="CLU_038450_1_0_0"/>
<dbReference type="EMBL" id="CP000473">
    <property type="protein sequence ID" value="ABJ85848.1"/>
    <property type="molecule type" value="Genomic_DNA"/>
</dbReference>
<name>Q01WW7_SOLUE</name>
<dbReference type="InParanoid" id="Q01WW7"/>
<evidence type="ECO:0000259" key="1">
    <source>
        <dbReference type="Pfam" id="PF09557"/>
    </source>
</evidence>
<dbReference type="InterPro" id="IPR019060">
    <property type="entry name" value="DUF2382"/>
</dbReference>
<organism evidence="2">
    <name type="scientific">Solibacter usitatus (strain Ellin6076)</name>
    <dbReference type="NCBI Taxonomy" id="234267"/>
    <lineage>
        <taxon>Bacteria</taxon>
        <taxon>Pseudomonadati</taxon>
        <taxon>Acidobacteriota</taxon>
        <taxon>Terriglobia</taxon>
        <taxon>Bryobacterales</taxon>
        <taxon>Solibacteraceae</taxon>
        <taxon>Candidatus Solibacter</taxon>
    </lineage>
</organism>
<proteinExistence type="predicted"/>
<dbReference type="InterPro" id="IPR052967">
    <property type="entry name" value="Stress_Response_Assoc"/>
</dbReference>
<dbReference type="PANTHER" id="PTHR38463">
    <property type="entry name" value="STRESS RESPONSE PROTEIN YSNF"/>
    <property type="match status" value="1"/>
</dbReference>
<dbReference type="eggNOG" id="COG3861">
    <property type="taxonomic scope" value="Bacteria"/>
</dbReference>
<sequence length="274" mass="30153">MTYEKIVTLYDTAEHAEAAKRSLEQAGFAPSEISMISSKTLGLGGDKLGEPGLWHKLFGRDIQQFEATVYGRTVEAGGVVLTVRVPETDAARATSILNAHRSIDLAKRAEQEGLITGASATTTATTTAAKPQQVRQQAPVTAAAGAITGEQVLALAEEQINVGKRQIQEGTTRIRRFVTETPVEAQITLHEEHTRVLRRASTDPNYIRNIDWTDKTIEITETAEEPVVTKSVRITEEVVIQREGSDHVKTVHDKVRRQQVEVERVPLGELVEKK</sequence>
<protein>
    <recommendedName>
        <fullName evidence="1">DUF2382 domain-containing protein</fullName>
    </recommendedName>
</protein>
<feature type="domain" description="DUF2382" evidence="1">
    <location>
        <begin position="153"/>
        <end position="262"/>
    </location>
</feature>
<reference evidence="2" key="1">
    <citation type="submission" date="2006-10" db="EMBL/GenBank/DDBJ databases">
        <title>Complete sequence of Solibacter usitatus Ellin6076.</title>
        <authorList>
            <consortium name="US DOE Joint Genome Institute"/>
            <person name="Copeland A."/>
            <person name="Lucas S."/>
            <person name="Lapidus A."/>
            <person name="Barry K."/>
            <person name="Detter J.C."/>
            <person name="Glavina del Rio T."/>
            <person name="Hammon N."/>
            <person name="Israni S."/>
            <person name="Dalin E."/>
            <person name="Tice H."/>
            <person name="Pitluck S."/>
            <person name="Thompson L.S."/>
            <person name="Brettin T."/>
            <person name="Bruce D."/>
            <person name="Han C."/>
            <person name="Tapia R."/>
            <person name="Gilna P."/>
            <person name="Schmutz J."/>
            <person name="Larimer F."/>
            <person name="Land M."/>
            <person name="Hauser L."/>
            <person name="Kyrpides N."/>
            <person name="Mikhailova N."/>
            <person name="Janssen P.H."/>
            <person name="Kuske C.R."/>
            <person name="Richardson P."/>
        </authorList>
    </citation>
    <scope>NUCLEOTIDE SEQUENCE</scope>
    <source>
        <strain evidence="2">Ellin6076</strain>
    </source>
</reference>
<dbReference type="OrthoDB" id="581516at2"/>
<dbReference type="Pfam" id="PF09557">
    <property type="entry name" value="DUF2382"/>
    <property type="match status" value="1"/>
</dbReference>
<accession>Q01WW7</accession>
<dbReference type="AlphaFoldDB" id="Q01WW7"/>
<dbReference type="KEGG" id="sus:Acid_4889"/>